<dbReference type="AlphaFoldDB" id="A0A218XAN0"/>
<reference evidence="4" key="1">
    <citation type="journal article" date="2017" name="Plant J.">
        <title>The pomegranate (Punica granatum L.) genome and the genomics of punicalagin biosynthesis.</title>
        <authorList>
            <person name="Qin G."/>
            <person name="Xu C."/>
            <person name="Ming R."/>
            <person name="Tang H."/>
            <person name="Guyot R."/>
            <person name="Kramer E.M."/>
            <person name="Hu Y."/>
            <person name="Yi X."/>
            <person name="Qi Y."/>
            <person name="Xu X."/>
            <person name="Gao Z."/>
            <person name="Pan H."/>
            <person name="Jian J."/>
            <person name="Tian Y."/>
            <person name="Yue Z."/>
            <person name="Xu Y."/>
        </authorList>
    </citation>
    <scope>NUCLEOTIDE SEQUENCE [LARGE SCALE GENOMIC DNA]</scope>
    <source>
        <strain evidence="4">cv. Dabenzi</strain>
    </source>
</reference>
<dbReference type="EMBL" id="MTKT01002011">
    <property type="protein sequence ID" value="OWM82295.1"/>
    <property type="molecule type" value="Genomic_DNA"/>
</dbReference>
<keyword evidence="2" id="KW-0812">Transmembrane</keyword>
<feature type="transmembrane region" description="Helical" evidence="2">
    <location>
        <begin position="74"/>
        <end position="92"/>
    </location>
</feature>
<organism evidence="3 4">
    <name type="scientific">Punica granatum</name>
    <name type="common">Pomegranate</name>
    <dbReference type="NCBI Taxonomy" id="22663"/>
    <lineage>
        <taxon>Eukaryota</taxon>
        <taxon>Viridiplantae</taxon>
        <taxon>Streptophyta</taxon>
        <taxon>Embryophyta</taxon>
        <taxon>Tracheophyta</taxon>
        <taxon>Spermatophyta</taxon>
        <taxon>Magnoliopsida</taxon>
        <taxon>eudicotyledons</taxon>
        <taxon>Gunneridae</taxon>
        <taxon>Pentapetalae</taxon>
        <taxon>rosids</taxon>
        <taxon>malvids</taxon>
        <taxon>Myrtales</taxon>
        <taxon>Lythraceae</taxon>
        <taxon>Punica</taxon>
    </lineage>
</organism>
<dbReference type="Proteomes" id="UP000197138">
    <property type="component" value="Unassembled WGS sequence"/>
</dbReference>
<protein>
    <submittedName>
        <fullName evidence="3">Uncharacterized protein</fullName>
    </submittedName>
</protein>
<comment type="caution">
    <text evidence="3">The sequence shown here is derived from an EMBL/GenBank/DDBJ whole genome shotgun (WGS) entry which is preliminary data.</text>
</comment>
<evidence type="ECO:0000313" key="4">
    <source>
        <dbReference type="Proteomes" id="UP000197138"/>
    </source>
</evidence>
<proteinExistence type="predicted"/>
<evidence type="ECO:0000256" key="1">
    <source>
        <dbReference type="SAM" id="MobiDB-lite"/>
    </source>
</evidence>
<keyword evidence="2" id="KW-1133">Transmembrane helix</keyword>
<keyword evidence="2" id="KW-0472">Membrane</keyword>
<evidence type="ECO:0000313" key="3">
    <source>
        <dbReference type="EMBL" id="OWM82295.1"/>
    </source>
</evidence>
<evidence type="ECO:0000256" key="2">
    <source>
        <dbReference type="SAM" id="Phobius"/>
    </source>
</evidence>
<accession>A0A218XAN0</accession>
<feature type="region of interest" description="Disordered" evidence="1">
    <location>
        <begin position="1"/>
        <end position="73"/>
    </location>
</feature>
<sequence length="93" mass="9792">MRRREGGAAGGRLGFPGAKTEAEVTQKRRRPRGEGRGGGAATRGRVEEGKDVQLGGGVEAEEGKEVRRRGRGPAAARVSSVSALFVYFLALLV</sequence>
<name>A0A218XAN0_PUNGR</name>
<gene>
    <name evidence="3" type="ORF">CDL15_Pgr001869</name>
</gene>